<evidence type="ECO:0000313" key="2">
    <source>
        <dbReference type="EMBL" id="MCL9814155.1"/>
    </source>
</evidence>
<evidence type="ECO:0000256" key="1">
    <source>
        <dbReference type="SAM" id="MobiDB-lite"/>
    </source>
</evidence>
<dbReference type="RefSeq" id="WP_250597017.1">
    <property type="nucleotide sequence ID" value="NZ_JAKRVY010000005.1"/>
</dbReference>
<keyword evidence="3" id="KW-1185">Reference proteome</keyword>
<protein>
    <submittedName>
        <fullName evidence="2">Uncharacterized protein</fullName>
    </submittedName>
</protein>
<sequence>MSTTDARVGSEIPDETGDQSVEFLHDDRVDPDEVTLFTPGGDSIATEWITADVRTAVALDDAR</sequence>
<organism evidence="2 3">
    <name type="scientific">Natranaeroarchaeum aerophilus</name>
    <dbReference type="NCBI Taxonomy" id="2917711"/>
    <lineage>
        <taxon>Archaea</taxon>
        <taxon>Methanobacteriati</taxon>
        <taxon>Methanobacteriota</taxon>
        <taxon>Stenosarchaea group</taxon>
        <taxon>Halobacteria</taxon>
        <taxon>Halobacteriales</taxon>
        <taxon>Natronoarchaeaceae</taxon>
        <taxon>Natranaeroarchaeum</taxon>
    </lineage>
</organism>
<reference evidence="2 3" key="1">
    <citation type="journal article" date="2022" name="Syst. Appl. Microbiol.">
        <title>Natronocalculus amylovorans gen. nov., sp. nov., and Natranaeroarchaeum aerophilus sp. nov., dominant culturable amylolytic natronoarchaea from hypersaline soda lakes in southwestern Siberia.</title>
        <authorList>
            <person name="Sorokin D.Y."/>
            <person name="Elcheninov A.G."/>
            <person name="Khizhniak T.V."/>
            <person name="Koenen M."/>
            <person name="Bale N.J."/>
            <person name="Damste J.S.S."/>
            <person name="Kublanov I.V."/>
        </authorList>
    </citation>
    <scope>NUCLEOTIDE SEQUENCE [LARGE SCALE GENOMIC DNA]</scope>
    <source>
        <strain evidence="2 3">AArc-St1-1</strain>
    </source>
</reference>
<accession>A0AAE3FS81</accession>
<name>A0AAE3FS81_9EURY</name>
<dbReference type="EMBL" id="JAKRVY010000005">
    <property type="protein sequence ID" value="MCL9814155.1"/>
    <property type="molecule type" value="Genomic_DNA"/>
</dbReference>
<dbReference type="Proteomes" id="UP001202674">
    <property type="component" value="Unassembled WGS sequence"/>
</dbReference>
<feature type="region of interest" description="Disordered" evidence="1">
    <location>
        <begin position="1"/>
        <end position="20"/>
    </location>
</feature>
<evidence type="ECO:0000313" key="3">
    <source>
        <dbReference type="Proteomes" id="UP001202674"/>
    </source>
</evidence>
<dbReference type="AlphaFoldDB" id="A0AAE3FS81"/>
<gene>
    <name evidence="2" type="ORF">AArcSt11_10875</name>
</gene>
<comment type="caution">
    <text evidence="2">The sequence shown here is derived from an EMBL/GenBank/DDBJ whole genome shotgun (WGS) entry which is preliminary data.</text>
</comment>
<proteinExistence type="predicted"/>